<protein>
    <recommendedName>
        <fullName evidence="3">DNA polymerase III subunit delta</fullName>
    </recommendedName>
</protein>
<dbReference type="Pfam" id="PF13177">
    <property type="entry name" value="DNA_pol3_delta2"/>
    <property type="match status" value="1"/>
</dbReference>
<dbReference type="EMBL" id="JADKGY010000030">
    <property type="protein sequence ID" value="MBK9984623.1"/>
    <property type="molecule type" value="Genomic_DNA"/>
</dbReference>
<comment type="caution">
    <text evidence="1">The sequence shown here is derived from an EMBL/GenBank/DDBJ whole genome shotgun (WGS) entry which is preliminary data.</text>
</comment>
<dbReference type="PANTHER" id="PTHR11669">
    <property type="entry name" value="REPLICATION FACTOR C / DNA POLYMERASE III GAMMA-TAU SUBUNIT"/>
    <property type="match status" value="1"/>
</dbReference>
<evidence type="ECO:0000313" key="1">
    <source>
        <dbReference type="EMBL" id="MBK9984623.1"/>
    </source>
</evidence>
<dbReference type="InterPro" id="IPR050238">
    <property type="entry name" value="DNA_Rep/Repair_Clamp_Loader"/>
</dbReference>
<name>A0A9D7SZ57_9BACT</name>
<organism evidence="1 2">
    <name type="scientific">Candidatus Opimibacter skivensis</name>
    <dbReference type="NCBI Taxonomy" id="2982028"/>
    <lineage>
        <taxon>Bacteria</taxon>
        <taxon>Pseudomonadati</taxon>
        <taxon>Bacteroidota</taxon>
        <taxon>Saprospiria</taxon>
        <taxon>Saprospirales</taxon>
        <taxon>Saprospiraceae</taxon>
        <taxon>Candidatus Opimibacter</taxon>
    </lineage>
</organism>
<reference evidence="1 2" key="1">
    <citation type="submission" date="2020-10" db="EMBL/GenBank/DDBJ databases">
        <title>Connecting structure to function with the recovery of over 1000 high-quality activated sludge metagenome-assembled genomes encoding full-length rRNA genes using long-read sequencing.</title>
        <authorList>
            <person name="Singleton C.M."/>
            <person name="Petriglieri F."/>
            <person name="Kristensen J.M."/>
            <person name="Kirkegaard R.H."/>
            <person name="Michaelsen T.Y."/>
            <person name="Andersen M.H."/>
            <person name="Karst S.M."/>
            <person name="Dueholm M.S."/>
            <person name="Nielsen P.H."/>
            <person name="Albertsen M."/>
        </authorList>
    </citation>
    <scope>NUCLEOTIDE SEQUENCE [LARGE SCALE GENOMIC DNA]</scope>
    <source>
        <strain evidence="1">Ribe_18-Q3-R11-54_MAXAC.273</strain>
    </source>
</reference>
<dbReference type="PANTHER" id="PTHR11669:SF8">
    <property type="entry name" value="DNA POLYMERASE III SUBUNIT DELTA"/>
    <property type="match status" value="1"/>
</dbReference>
<accession>A0A9D7SZ57</accession>
<dbReference type="Gene3D" id="3.40.50.300">
    <property type="entry name" value="P-loop containing nucleotide triphosphate hydrolases"/>
    <property type="match status" value="1"/>
</dbReference>
<evidence type="ECO:0008006" key="3">
    <source>
        <dbReference type="Google" id="ProtNLM"/>
    </source>
</evidence>
<dbReference type="Proteomes" id="UP000808337">
    <property type="component" value="Unassembled WGS sequence"/>
</dbReference>
<sequence>MRLLDTFGQPAVRQQWDTVLQQGKLPHAILLYGEPGSGILPGALSLANDILCSTPVYGKACRKCPSCNRAQKLIHPDLHFLLPLAGSKSLSIEYYDAWREAIGANPWMNVFQWTQFSDVEGKQVDIHKEDIEQVTTNLSYESFEGGNKVLIIWMSQFLAKEGNRLLKMIEEPPAQTYFILVTNQREQILPTIRSRCMQFFFPPISATEINSLLINLYHTDARQAEQITLESVNDMGTAMALARNSIVNLKEELTAWFRTILNRKPNEIVTWTTRMAGLEKEEQKQFLLYAIASVREILHENSDRNIYSHQTGSREMFKYMNEHFNPVVWQQVVQGMQSGYEKIARNANTKLLWLFLTITIKNTLSAYRLQHINT</sequence>
<dbReference type="GO" id="GO:0006261">
    <property type="term" value="P:DNA-templated DNA replication"/>
    <property type="evidence" value="ECO:0007669"/>
    <property type="project" value="TreeGrafter"/>
</dbReference>
<dbReference type="InterPro" id="IPR027417">
    <property type="entry name" value="P-loop_NTPase"/>
</dbReference>
<proteinExistence type="predicted"/>
<dbReference type="AlphaFoldDB" id="A0A9D7SZ57"/>
<gene>
    <name evidence="1" type="ORF">IPP15_20040</name>
</gene>
<evidence type="ECO:0000313" key="2">
    <source>
        <dbReference type="Proteomes" id="UP000808337"/>
    </source>
</evidence>
<dbReference type="SUPFAM" id="SSF52540">
    <property type="entry name" value="P-loop containing nucleoside triphosphate hydrolases"/>
    <property type="match status" value="1"/>
</dbReference>